<evidence type="ECO:0008006" key="3">
    <source>
        <dbReference type="Google" id="ProtNLM"/>
    </source>
</evidence>
<organism evidence="1 2">
    <name type="scientific">Tanacetum coccineum</name>
    <dbReference type="NCBI Taxonomy" id="301880"/>
    <lineage>
        <taxon>Eukaryota</taxon>
        <taxon>Viridiplantae</taxon>
        <taxon>Streptophyta</taxon>
        <taxon>Embryophyta</taxon>
        <taxon>Tracheophyta</taxon>
        <taxon>Spermatophyta</taxon>
        <taxon>Magnoliopsida</taxon>
        <taxon>eudicotyledons</taxon>
        <taxon>Gunneridae</taxon>
        <taxon>Pentapetalae</taxon>
        <taxon>asterids</taxon>
        <taxon>campanulids</taxon>
        <taxon>Asterales</taxon>
        <taxon>Asteraceae</taxon>
        <taxon>Asteroideae</taxon>
        <taxon>Anthemideae</taxon>
        <taxon>Anthemidinae</taxon>
        <taxon>Tanacetum</taxon>
    </lineage>
</organism>
<dbReference type="SUPFAM" id="SSF56672">
    <property type="entry name" value="DNA/RNA polymerases"/>
    <property type="match status" value="1"/>
</dbReference>
<name>A0ABQ5G8I3_9ASTR</name>
<dbReference type="PANTHER" id="PTHR15503:SF45">
    <property type="entry name" value="RNA-DIRECTED DNA POLYMERASE HOMOLOG"/>
    <property type="match status" value="1"/>
</dbReference>
<reference evidence="1" key="1">
    <citation type="journal article" date="2022" name="Int. J. Mol. Sci.">
        <title>Draft Genome of Tanacetum Coccineum: Genomic Comparison of Closely Related Tanacetum-Family Plants.</title>
        <authorList>
            <person name="Yamashiro T."/>
            <person name="Shiraishi A."/>
            <person name="Nakayama K."/>
            <person name="Satake H."/>
        </authorList>
    </citation>
    <scope>NUCLEOTIDE SEQUENCE</scope>
</reference>
<proteinExistence type="predicted"/>
<accession>A0ABQ5G8I3</accession>
<dbReference type="Gene3D" id="3.10.10.10">
    <property type="entry name" value="HIV Type 1 Reverse Transcriptase, subunit A, domain 1"/>
    <property type="match status" value="1"/>
</dbReference>
<comment type="caution">
    <text evidence="1">The sequence shown here is derived from an EMBL/GenBank/DDBJ whole genome shotgun (WGS) entry which is preliminary data.</text>
</comment>
<protein>
    <recommendedName>
        <fullName evidence="3">Reverse transcriptase domain-containing protein</fullName>
    </recommendedName>
</protein>
<keyword evidence="2" id="KW-1185">Reference proteome</keyword>
<dbReference type="InterPro" id="IPR043502">
    <property type="entry name" value="DNA/RNA_pol_sf"/>
</dbReference>
<gene>
    <name evidence="1" type="ORF">Tco_1031101</name>
</gene>
<dbReference type="Proteomes" id="UP001151760">
    <property type="component" value="Unassembled WGS sequence"/>
</dbReference>
<reference evidence="1" key="2">
    <citation type="submission" date="2022-01" db="EMBL/GenBank/DDBJ databases">
        <authorList>
            <person name="Yamashiro T."/>
            <person name="Shiraishi A."/>
            <person name="Satake H."/>
            <person name="Nakayama K."/>
        </authorList>
    </citation>
    <scope>NUCLEOTIDE SEQUENCE</scope>
</reference>
<evidence type="ECO:0000313" key="1">
    <source>
        <dbReference type="EMBL" id="GJT71815.1"/>
    </source>
</evidence>
<dbReference type="EMBL" id="BQNB010018200">
    <property type="protein sequence ID" value="GJT71815.1"/>
    <property type="molecule type" value="Genomic_DNA"/>
</dbReference>
<sequence>MECTCWVYAFGNAENRGECTPGNPDANVVHVDNGSRIPVDSYLNVHKGSRVHGPQGMPQALFSMHRYPPRKRMPSRQKKTEKEYQSSEIIPKDNFRGLAILPPARPVEFKSKLNSGAAPVARAPYRLAPSEMKELSEQLQELSDKGFIRPYSSSPGGARSFILYKRRIWLFRDVHRLPKQSLKSN</sequence>
<dbReference type="InterPro" id="IPR032567">
    <property type="entry name" value="RTL1-rel"/>
</dbReference>
<dbReference type="PANTHER" id="PTHR15503">
    <property type="entry name" value="LDOC1 RELATED"/>
    <property type="match status" value="1"/>
</dbReference>
<evidence type="ECO:0000313" key="2">
    <source>
        <dbReference type="Proteomes" id="UP001151760"/>
    </source>
</evidence>